<dbReference type="CDD" id="cd02674">
    <property type="entry name" value="Peptidase_C19R"/>
    <property type="match status" value="1"/>
</dbReference>
<dbReference type="AlphaFoldDB" id="A0A6C0HR27"/>
<protein>
    <recommendedName>
        <fullName evidence="1">USP domain-containing protein</fullName>
    </recommendedName>
</protein>
<name>A0A6C0HR27_9ZZZZ</name>
<dbReference type="GO" id="GO:0016579">
    <property type="term" value="P:protein deubiquitination"/>
    <property type="evidence" value="ECO:0007669"/>
    <property type="project" value="InterPro"/>
</dbReference>
<dbReference type="EMBL" id="MN740002">
    <property type="protein sequence ID" value="QHT82565.1"/>
    <property type="molecule type" value="Genomic_DNA"/>
</dbReference>
<sequence>MSFDNYKNKGLTGLANLGNTCFINSCIQVLSHTYELNNFLNGGNYKKKLKNKHDSVLLIEWDNLRTLMWSENCTISPGKFIKTIQKIAHIKNAELFTGYSQNDLPEFLLFLVDCFHTSLSREVNMSINGVASNETDKMAIQCFEMTKKMYSKEYSEIWNLFYGIHVSQIISLETGEVLSTSPEPYFIINLSIPENNKSPSLRDCFDLYVNGETLEGENAWYNETTKEKQNVQKKIIYWSMPSILVIDIKRFNHKNQKNQILITFPLENFDVSNYVIGYKKDSYVYDLYGICNHSGGVHGGHYTAFIKNANDKWYHFNDTFVTEVTNLQDLITPKAYCLFYRKKTIQ</sequence>
<accession>A0A6C0HR27</accession>
<dbReference type="Pfam" id="PF00443">
    <property type="entry name" value="UCH"/>
    <property type="match status" value="1"/>
</dbReference>
<dbReference type="PANTHER" id="PTHR21646:SF23">
    <property type="entry name" value="UBIQUITIN CARBOXYL-TERMINAL HYDROLASE USP2"/>
    <property type="match status" value="1"/>
</dbReference>
<dbReference type="InterPro" id="IPR018200">
    <property type="entry name" value="USP_CS"/>
</dbReference>
<reference evidence="2" key="1">
    <citation type="journal article" date="2020" name="Nature">
        <title>Giant virus diversity and host interactions through global metagenomics.</title>
        <authorList>
            <person name="Schulz F."/>
            <person name="Roux S."/>
            <person name="Paez-Espino D."/>
            <person name="Jungbluth S."/>
            <person name="Walsh D.A."/>
            <person name="Denef V.J."/>
            <person name="McMahon K.D."/>
            <person name="Konstantinidis K.T."/>
            <person name="Eloe-Fadrosh E.A."/>
            <person name="Kyrpides N.C."/>
            <person name="Woyke T."/>
        </authorList>
    </citation>
    <scope>NUCLEOTIDE SEQUENCE</scope>
    <source>
        <strain evidence="2">GVMAG-M-3300023184-165</strain>
    </source>
</reference>
<evidence type="ECO:0000259" key="1">
    <source>
        <dbReference type="PROSITE" id="PS50235"/>
    </source>
</evidence>
<dbReference type="PROSITE" id="PS00972">
    <property type="entry name" value="USP_1"/>
    <property type="match status" value="1"/>
</dbReference>
<dbReference type="GO" id="GO:0004843">
    <property type="term" value="F:cysteine-type deubiquitinase activity"/>
    <property type="evidence" value="ECO:0007669"/>
    <property type="project" value="InterPro"/>
</dbReference>
<dbReference type="SUPFAM" id="SSF54001">
    <property type="entry name" value="Cysteine proteinases"/>
    <property type="match status" value="1"/>
</dbReference>
<evidence type="ECO:0000313" key="2">
    <source>
        <dbReference type="EMBL" id="QHT82565.1"/>
    </source>
</evidence>
<dbReference type="InterPro" id="IPR028889">
    <property type="entry name" value="USP"/>
</dbReference>
<feature type="domain" description="USP" evidence="1">
    <location>
        <begin position="12"/>
        <end position="343"/>
    </location>
</feature>
<dbReference type="PROSITE" id="PS00973">
    <property type="entry name" value="USP_2"/>
    <property type="match status" value="1"/>
</dbReference>
<dbReference type="InterPro" id="IPR038765">
    <property type="entry name" value="Papain-like_cys_pep_sf"/>
</dbReference>
<dbReference type="PANTHER" id="PTHR21646">
    <property type="entry name" value="UBIQUITIN CARBOXYL-TERMINAL HYDROLASE"/>
    <property type="match status" value="1"/>
</dbReference>
<dbReference type="InterPro" id="IPR001394">
    <property type="entry name" value="Peptidase_C19_UCH"/>
</dbReference>
<proteinExistence type="predicted"/>
<dbReference type="Gene3D" id="3.90.70.10">
    <property type="entry name" value="Cysteine proteinases"/>
    <property type="match status" value="1"/>
</dbReference>
<dbReference type="InterPro" id="IPR050185">
    <property type="entry name" value="Ub_carboxyl-term_hydrolase"/>
</dbReference>
<organism evidence="2">
    <name type="scientific">viral metagenome</name>
    <dbReference type="NCBI Taxonomy" id="1070528"/>
    <lineage>
        <taxon>unclassified sequences</taxon>
        <taxon>metagenomes</taxon>
        <taxon>organismal metagenomes</taxon>
    </lineage>
</organism>
<dbReference type="PROSITE" id="PS50235">
    <property type="entry name" value="USP_3"/>
    <property type="match status" value="1"/>
</dbReference>